<dbReference type="AlphaFoldDB" id="A0A6A4FGJ6"/>
<evidence type="ECO:0000313" key="2">
    <source>
        <dbReference type="EMBL" id="KAE9341395.1"/>
    </source>
</evidence>
<proteinExistence type="predicted"/>
<reference evidence="2 3" key="1">
    <citation type="submission" date="2018-08" db="EMBL/GenBank/DDBJ databases">
        <title>Genomic investigation of the strawberry pathogen Phytophthora fragariae indicates pathogenicity is determined by transcriptional variation in three key races.</title>
        <authorList>
            <person name="Adams T.M."/>
            <person name="Armitage A.D."/>
            <person name="Sobczyk M.K."/>
            <person name="Bates H.J."/>
            <person name="Dunwell J.M."/>
            <person name="Nellist C.F."/>
            <person name="Harrison R.J."/>
        </authorList>
    </citation>
    <scope>NUCLEOTIDE SEQUENCE [LARGE SCALE GENOMIC DNA]</scope>
    <source>
        <strain evidence="2 3">SCRP333</strain>
    </source>
</reference>
<sequence>MDIKGVGGWTSDKIAGGFKHIGLLNDTHPHRQILPESESTSVAHLVTRTYATGACPLVQLSANSGAAGRPIRRPRRSRSAALYPTIRTYASGACPVARSSVDSGLQPPPRSSRSSSSSCSSAQVAFTALSSVRQLLAARPRWPLLRALCVGVFALGCESATGSLEAAPPRRPLASSRRDLWQQPCGPLIANPPASFVSARGTSLAGRPPQPATDHLQRDLRPPLPPTRYTASPNAGSLTPCRRNTVPHSRRDCTIVRAIGQHSRTYYPARFLLRRLRNSTSRSLETPPASGRSIALLLRFAVLPGAARREPAFAARATAPGASSSRPTSA</sequence>
<accession>A0A6A4FGJ6</accession>
<organism evidence="2 3">
    <name type="scientific">Phytophthora rubi</name>
    <dbReference type="NCBI Taxonomy" id="129364"/>
    <lineage>
        <taxon>Eukaryota</taxon>
        <taxon>Sar</taxon>
        <taxon>Stramenopiles</taxon>
        <taxon>Oomycota</taxon>
        <taxon>Peronosporomycetes</taxon>
        <taxon>Peronosporales</taxon>
        <taxon>Peronosporaceae</taxon>
        <taxon>Phytophthora</taxon>
    </lineage>
</organism>
<protein>
    <submittedName>
        <fullName evidence="2">Uncharacterized protein</fullName>
    </submittedName>
</protein>
<name>A0A6A4FGJ6_9STRA</name>
<keyword evidence="3" id="KW-1185">Reference proteome</keyword>
<evidence type="ECO:0000313" key="3">
    <source>
        <dbReference type="Proteomes" id="UP000434957"/>
    </source>
</evidence>
<feature type="region of interest" description="Disordered" evidence="1">
    <location>
        <begin position="98"/>
        <end position="118"/>
    </location>
</feature>
<feature type="region of interest" description="Disordered" evidence="1">
    <location>
        <begin position="200"/>
        <end position="223"/>
    </location>
</feature>
<gene>
    <name evidence="2" type="ORF">PR003_g10018</name>
</gene>
<dbReference type="EMBL" id="QXFT01000534">
    <property type="protein sequence ID" value="KAE9341395.1"/>
    <property type="molecule type" value="Genomic_DNA"/>
</dbReference>
<evidence type="ECO:0000256" key="1">
    <source>
        <dbReference type="SAM" id="MobiDB-lite"/>
    </source>
</evidence>
<dbReference type="Proteomes" id="UP000434957">
    <property type="component" value="Unassembled WGS sequence"/>
</dbReference>
<comment type="caution">
    <text evidence="2">The sequence shown here is derived from an EMBL/GenBank/DDBJ whole genome shotgun (WGS) entry which is preliminary data.</text>
</comment>